<dbReference type="AlphaFoldDB" id="A0A1Y6LZ16"/>
<organism evidence="2 3">
    <name type="scientific">Zymoseptoria tritici ST99CH_1A5</name>
    <dbReference type="NCBI Taxonomy" id="1276529"/>
    <lineage>
        <taxon>Eukaryota</taxon>
        <taxon>Fungi</taxon>
        <taxon>Dikarya</taxon>
        <taxon>Ascomycota</taxon>
        <taxon>Pezizomycotina</taxon>
        <taxon>Dothideomycetes</taxon>
        <taxon>Dothideomycetidae</taxon>
        <taxon>Mycosphaerellales</taxon>
        <taxon>Mycosphaerellaceae</taxon>
        <taxon>Zymoseptoria</taxon>
    </lineage>
</organism>
<evidence type="ECO:0000313" key="3">
    <source>
        <dbReference type="Proteomes" id="UP000215453"/>
    </source>
</evidence>
<evidence type="ECO:0000256" key="1">
    <source>
        <dbReference type="SAM" id="MobiDB-lite"/>
    </source>
</evidence>
<dbReference type="Proteomes" id="UP000215453">
    <property type="component" value="Chromosome 11"/>
</dbReference>
<proteinExistence type="predicted"/>
<feature type="region of interest" description="Disordered" evidence="1">
    <location>
        <begin position="1"/>
        <end position="23"/>
    </location>
</feature>
<reference evidence="2 3" key="1">
    <citation type="submission" date="2016-10" db="EMBL/GenBank/DDBJ databases">
        <authorList>
            <person name="Varghese N."/>
        </authorList>
    </citation>
    <scope>NUCLEOTIDE SEQUENCE [LARGE SCALE GENOMIC DNA]</scope>
</reference>
<gene>
    <name evidence="2" type="ORF">ZT1A5_G10114</name>
</gene>
<evidence type="ECO:0000313" key="2">
    <source>
        <dbReference type="EMBL" id="SMY28668.1"/>
    </source>
</evidence>
<name>A0A1Y6LZ16_ZYMTR</name>
<accession>A0A1Y6LZ16</accession>
<sequence>MPTITLHQKRKAPPATSPTMGTSVTDCRSGQPPLQDFIHHGQLISVGLPPTQTYLRLAYPHQNRTSVLLQTHSADELFSGRVPALHAIEALDMNLYLNWANDGRLPTMYSPQDTAAIAPEFHWLVRMYVMGGHLQDATFQNSIIDCLFLALTGQRGSRPIKLPCAATVTYAYANTQAGDGLRRMLVHMFVAKGSRYNVEATMPAEFLLELSHGLFAAKQAGLELKESALGNFKVEVEVACDGAKRQKIEMG</sequence>
<protein>
    <submittedName>
        <fullName evidence="2">Uncharacterized protein</fullName>
    </submittedName>
</protein>
<dbReference type="EMBL" id="LT882686">
    <property type="protein sequence ID" value="SMY28668.1"/>
    <property type="molecule type" value="Genomic_DNA"/>
</dbReference>